<name>A0AAJ4NLC6_PRORE</name>
<dbReference type="InterPro" id="IPR016181">
    <property type="entry name" value="Acyl_CoA_acyltransferase"/>
</dbReference>
<accession>A0AAJ4NLC6</accession>
<evidence type="ECO:0000313" key="3">
    <source>
        <dbReference type="Proteomes" id="UP000682358"/>
    </source>
</evidence>
<dbReference type="RefSeq" id="WP_226617109.1">
    <property type="nucleotide sequence ID" value="NZ_ABDWLN020000025.1"/>
</dbReference>
<dbReference type="Gene3D" id="3.40.630.30">
    <property type="match status" value="1"/>
</dbReference>
<protein>
    <submittedName>
        <fullName evidence="2">GNAT family N-acetyltransferase</fullName>
    </submittedName>
</protein>
<dbReference type="Proteomes" id="UP000682358">
    <property type="component" value="Chromosome"/>
</dbReference>
<sequence>MDKTVTMPIQFLQLNQISIADLIALNTHPAVLEHMPLGSNQFDEQACRQWVIGKEQHWEQYGYGVWAIIVDGQFAGWGGLQNEAGDADLALVLHPKFWGKGKYIVNNIINKAFTSLKVESVTIHLPLTRKKVSAILRYGFIEEAIVDFDGIPFKRFRLKHSSVL</sequence>
<dbReference type="InterPro" id="IPR000182">
    <property type="entry name" value="GNAT_dom"/>
</dbReference>
<proteinExistence type="predicted"/>
<dbReference type="AlphaFoldDB" id="A0AAJ4NLC6"/>
<gene>
    <name evidence="2" type="ORF">KOF27_12745</name>
</gene>
<evidence type="ECO:0000313" key="2">
    <source>
        <dbReference type="EMBL" id="QWQ22667.2"/>
    </source>
</evidence>
<organism evidence="2 3">
    <name type="scientific">Providencia rettgeri</name>
    <dbReference type="NCBI Taxonomy" id="587"/>
    <lineage>
        <taxon>Bacteria</taxon>
        <taxon>Pseudomonadati</taxon>
        <taxon>Pseudomonadota</taxon>
        <taxon>Gammaproteobacteria</taxon>
        <taxon>Enterobacterales</taxon>
        <taxon>Morganellaceae</taxon>
        <taxon>Providencia</taxon>
    </lineage>
</organism>
<dbReference type="SUPFAM" id="SSF55729">
    <property type="entry name" value="Acyl-CoA N-acyltransferases (Nat)"/>
    <property type="match status" value="1"/>
</dbReference>
<dbReference type="EMBL" id="CP076405">
    <property type="protein sequence ID" value="QWQ22667.2"/>
    <property type="molecule type" value="Genomic_DNA"/>
</dbReference>
<dbReference type="Pfam" id="PF13302">
    <property type="entry name" value="Acetyltransf_3"/>
    <property type="match status" value="1"/>
</dbReference>
<feature type="domain" description="N-acetyltransferase" evidence="1">
    <location>
        <begin position="16"/>
        <end position="123"/>
    </location>
</feature>
<dbReference type="GO" id="GO:0016747">
    <property type="term" value="F:acyltransferase activity, transferring groups other than amino-acyl groups"/>
    <property type="evidence" value="ECO:0007669"/>
    <property type="project" value="InterPro"/>
</dbReference>
<reference evidence="2" key="1">
    <citation type="submission" date="2021-06" db="EMBL/GenBank/DDBJ databases">
        <title>Emergence of genetically related NDM-1-producing Providencia rettgeri strains in Argentina.</title>
        <authorList>
            <person name="Pasteran F."/>
            <person name="Meo A."/>
            <person name="Gomez S."/>
            <person name="Derdoy L."/>
            <person name="Albronoz E."/>
            <person name="Faccone D."/>
            <person name="Guerriero L."/>
            <person name="Archuby D."/>
            <person name="Tarzia A."/>
            <person name="Lopez M."/>
            <person name="Corso A."/>
        </authorList>
    </citation>
    <scope>NUCLEOTIDE SEQUENCE</scope>
    <source>
        <strain evidence="2">PreM15628</strain>
    </source>
</reference>
<evidence type="ECO:0000259" key="1">
    <source>
        <dbReference type="Pfam" id="PF13302"/>
    </source>
</evidence>